<protein>
    <recommendedName>
        <fullName evidence="4">DUF2029 domain-containing protein</fullName>
    </recommendedName>
</protein>
<keyword evidence="3" id="KW-1185">Reference proteome</keyword>
<dbReference type="RefSeq" id="WP_006970152.1">
    <property type="nucleotide sequence ID" value="NZ_ABCS01000008.1"/>
</dbReference>
<keyword evidence="1" id="KW-0812">Transmembrane</keyword>
<organism evidence="2 3">
    <name type="scientific">Plesiocystis pacifica SIR-1</name>
    <dbReference type="NCBI Taxonomy" id="391625"/>
    <lineage>
        <taxon>Bacteria</taxon>
        <taxon>Pseudomonadati</taxon>
        <taxon>Myxococcota</taxon>
        <taxon>Polyangia</taxon>
        <taxon>Nannocystales</taxon>
        <taxon>Nannocystaceae</taxon>
        <taxon>Plesiocystis</taxon>
    </lineage>
</organism>
<gene>
    <name evidence="2" type="ORF">PPSIR1_12993</name>
</gene>
<dbReference type="AlphaFoldDB" id="A6G0A3"/>
<proteinExistence type="predicted"/>
<feature type="transmembrane region" description="Helical" evidence="1">
    <location>
        <begin position="352"/>
        <end position="369"/>
    </location>
</feature>
<evidence type="ECO:0008006" key="4">
    <source>
        <dbReference type="Google" id="ProtNLM"/>
    </source>
</evidence>
<feature type="transmembrane region" description="Helical" evidence="1">
    <location>
        <begin position="319"/>
        <end position="340"/>
    </location>
</feature>
<feature type="transmembrane region" description="Helical" evidence="1">
    <location>
        <begin position="195"/>
        <end position="219"/>
    </location>
</feature>
<feature type="transmembrane region" description="Helical" evidence="1">
    <location>
        <begin position="109"/>
        <end position="134"/>
    </location>
</feature>
<dbReference type="EMBL" id="ABCS01000008">
    <property type="protein sequence ID" value="EDM80800.1"/>
    <property type="molecule type" value="Genomic_DNA"/>
</dbReference>
<dbReference type="STRING" id="391625.PPSIR1_12993"/>
<feature type="transmembrane region" description="Helical" evidence="1">
    <location>
        <begin position="231"/>
        <end position="253"/>
    </location>
</feature>
<name>A6G0A3_9BACT</name>
<evidence type="ECO:0000313" key="2">
    <source>
        <dbReference type="EMBL" id="EDM80800.1"/>
    </source>
</evidence>
<sequence length="416" mass="43222">MSIPPQPRRLAIAAALSLLAALTVLLVAALVDSNFAVAGDGHYLYATARSLAYDGDLDLTNQYRVLGDRWGLGRDPAADGWRLPPRELGPALLMVPGLWVHHGLGLAPAWAPAAAAIPVALCLGPCWLACARVIDAVSDAPSPHPRSADALALVAVLAFVVPFYAVGRSAYAHAADALACAWLLVALVEGRRPTVLGLLLAAAVLVRLQNVLWLPWLLLASDPGRGASERARAAATILGLGSLGLAPALFLGLAHPGSERGPIRWDLSFFDLDAFGLDLLRVLGGVHGLLTWTPVAALALLGLLVAASSNAATPERRRLALGALAMLAAWTLLFACVRDVDGGAAFGARRFAGATGLLALGLGLGWAKLERSPSVAWARPLAALVLAGLTLANLAWTQRALVGALPLERHPDTNAP</sequence>
<evidence type="ECO:0000256" key="1">
    <source>
        <dbReference type="SAM" id="Phobius"/>
    </source>
</evidence>
<accession>A6G0A3</accession>
<reference evidence="2 3" key="1">
    <citation type="submission" date="2007-06" db="EMBL/GenBank/DDBJ databases">
        <authorList>
            <person name="Shimkets L."/>
            <person name="Ferriera S."/>
            <person name="Johnson J."/>
            <person name="Kravitz S."/>
            <person name="Beeson K."/>
            <person name="Sutton G."/>
            <person name="Rogers Y.-H."/>
            <person name="Friedman R."/>
            <person name="Frazier M."/>
            <person name="Venter J.C."/>
        </authorList>
    </citation>
    <scope>NUCLEOTIDE SEQUENCE [LARGE SCALE GENOMIC DNA]</scope>
    <source>
        <strain evidence="2 3">SIR-1</strain>
    </source>
</reference>
<comment type="caution">
    <text evidence="2">The sequence shown here is derived from an EMBL/GenBank/DDBJ whole genome shotgun (WGS) entry which is preliminary data.</text>
</comment>
<keyword evidence="1" id="KW-0472">Membrane</keyword>
<evidence type="ECO:0000313" key="3">
    <source>
        <dbReference type="Proteomes" id="UP000005801"/>
    </source>
</evidence>
<dbReference type="OrthoDB" id="9976671at2"/>
<dbReference type="Proteomes" id="UP000005801">
    <property type="component" value="Unassembled WGS sequence"/>
</dbReference>
<feature type="transmembrane region" description="Helical" evidence="1">
    <location>
        <begin position="376"/>
        <end position="396"/>
    </location>
</feature>
<feature type="transmembrane region" description="Helical" evidence="1">
    <location>
        <begin position="289"/>
        <end position="307"/>
    </location>
</feature>
<feature type="transmembrane region" description="Helical" evidence="1">
    <location>
        <begin position="146"/>
        <end position="164"/>
    </location>
</feature>
<keyword evidence="1" id="KW-1133">Transmembrane helix</keyword>